<feature type="compositionally biased region" description="Low complexity" evidence="1">
    <location>
        <begin position="34"/>
        <end position="53"/>
    </location>
</feature>
<sequence>MRMKKIGAVLAVAAFLFSASAGVADAAKGGARISAPKVSAPKAAAPKASAPATKKADKPNQEYAPSKKASDLKDKAPAAKANNNAAANANAAAANTGTKWGNALRTMGLLAGGMMLGSMLGHLFGFGGGFLADAMGLLFNIIFAVIAFKLIMMLVRRFMGKKNETAGNGGYERYNEPQGNQYNQYGAMNDAPVVTDIRRDGDGLVNVSPVGSSMGTDYDPKATADKYRRM</sequence>
<evidence type="ECO:0008006" key="6">
    <source>
        <dbReference type="Google" id="ProtNLM"/>
    </source>
</evidence>
<feature type="chain" id="PRO_5039083968" description="Preprotein translocase subunit Tim44" evidence="3">
    <location>
        <begin position="22"/>
        <end position="230"/>
    </location>
</feature>
<dbReference type="Proteomes" id="UP000433181">
    <property type="component" value="Unassembled WGS sequence"/>
</dbReference>
<keyword evidence="2" id="KW-1133">Transmembrane helix</keyword>
<evidence type="ECO:0000256" key="2">
    <source>
        <dbReference type="SAM" id="Phobius"/>
    </source>
</evidence>
<keyword evidence="2" id="KW-0472">Membrane</keyword>
<feature type="transmembrane region" description="Helical" evidence="2">
    <location>
        <begin position="123"/>
        <end position="152"/>
    </location>
</feature>
<reference evidence="4 5" key="1">
    <citation type="submission" date="2019-08" db="EMBL/GenBank/DDBJ databases">
        <title>In-depth cultivation of the pig gut microbiome towards novel bacterial diversity and tailored functional studies.</title>
        <authorList>
            <person name="Wylensek D."/>
            <person name="Hitch T.C.A."/>
            <person name="Clavel T."/>
        </authorList>
    </citation>
    <scope>NUCLEOTIDE SEQUENCE [LARGE SCALE GENOMIC DNA]</scope>
    <source>
        <strain evidence="4 5">WCA-693-APC-5D-A</strain>
    </source>
</reference>
<keyword evidence="3" id="KW-0732">Signal</keyword>
<organism evidence="4 5">
    <name type="scientific">Anaerovibrio slackiae</name>
    <dbReference type="NCBI Taxonomy" id="2652309"/>
    <lineage>
        <taxon>Bacteria</taxon>
        <taxon>Bacillati</taxon>
        <taxon>Bacillota</taxon>
        <taxon>Negativicutes</taxon>
        <taxon>Selenomonadales</taxon>
        <taxon>Selenomonadaceae</taxon>
        <taxon>Anaerovibrio</taxon>
    </lineage>
</organism>
<dbReference type="GeneID" id="96778371"/>
<accession>A0A6I2UF12</accession>
<evidence type="ECO:0000313" key="5">
    <source>
        <dbReference type="Proteomes" id="UP000433181"/>
    </source>
</evidence>
<dbReference type="EMBL" id="VUNR01000008">
    <property type="protein sequence ID" value="MSU08445.1"/>
    <property type="molecule type" value="Genomic_DNA"/>
</dbReference>
<protein>
    <recommendedName>
        <fullName evidence="6">Preprotein translocase subunit Tim44</fullName>
    </recommendedName>
</protein>
<dbReference type="AlphaFoldDB" id="A0A6I2UF12"/>
<keyword evidence="2" id="KW-0812">Transmembrane</keyword>
<feature type="signal peptide" evidence="3">
    <location>
        <begin position="1"/>
        <end position="21"/>
    </location>
</feature>
<feature type="region of interest" description="Disordered" evidence="1">
    <location>
        <begin position="33"/>
        <end position="77"/>
    </location>
</feature>
<proteinExistence type="predicted"/>
<name>A0A6I2UF12_9FIRM</name>
<evidence type="ECO:0000313" key="4">
    <source>
        <dbReference type="EMBL" id="MSU08445.1"/>
    </source>
</evidence>
<feature type="compositionally biased region" description="Basic and acidic residues" evidence="1">
    <location>
        <begin position="68"/>
        <end position="77"/>
    </location>
</feature>
<evidence type="ECO:0000256" key="1">
    <source>
        <dbReference type="SAM" id="MobiDB-lite"/>
    </source>
</evidence>
<evidence type="ECO:0000256" key="3">
    <source>
        <dbReference type="SAM" id="SignalP"/>
    </source>
</evidence>
<dbReference type="RefSeq" id="WP_154406612.1">
    <property type="nucleotide sequence ID" value="NZ_JAQXJM010000194.1"/>
</dbReference>
<keyword evidence="5" id="KW-1185">Reference proteome</keyword>
<gene>
    <name evidence="4" type="ORF">FYJ84_05530</name>
</gene>
<comment type="caution">
    <text evidence="4">The sequence shown here is derived from an EMBL/GenBank/DDBJ whole genome shotgun (WGS) entry which is preliminary data.</text>
</comment>